<accession>A0A481YVZ2</accession>
<sequence length="201" mass="21605">MAFAAVVGDNEARKSVVDRRPHLVWATLAHPSAVVAKSAQIGPGALICAGCVVQPGAAVAAHCVLNTRSSLDHDSTLGDFVHLGPGSTVCGHVDVGEGVFVGAGAVVKNGTRIAPWCVVRLRRRRGRRRRGAGAAAAALEVRNFFSPWREKKSSSRGGIIACLPKWYRPRAHMGFPLGRGRYRRKLGQCSVLWRFGIHAQR</sequence>
<dbReference type="CDD" id="cd03360">
    <property type="entry name" value="LbH_AT_putative"/>
    <property type="match status" value="1"/>
</dbReference>
<dbReference type="Gene3D" id="2.160.10.10">
    <property type="entry name" value="Hexapeptide repeat proteins"/>
    <property type="match status" value="1"/>
</dbReference>
<dbReference type="SUPFAM" id="SSF51161">
    <property type="entry name" value="Trimeric LpxA-like enzymes"/>
    <property type="match status" value="1"/>
</dbReference>
<dbReference type="InterPro" id="IPR020019">
    <property type="entry name" value="AcTrfase_PglD-like"/>
</dbReference>
<gene>
    <name evidence="1" type="ORF">LCMAC103_02970</name>
</gene>
<reference evidence="1" key="1">
    <citation type="journal article" date="2019" name="MBio">
        <title>Virus Genomes from Deep Sea Sediments Expand the Ocean Megavirome and Support Independent Origins of Viral Gigantism.</title>
        <authorList>
            <person name="Backstrom D."/>
            <person name="Yutin N."/>
            <person name="Jorgensen S.L."/>
            <person name="Dharamshi J."/>
            <person name="Homa F."/>
            <person name="Zaremba-Niedwiedzka K."/>
            <person name="Spang A."/>
            <person name="Wolf Y.I."/>
            <person name="Koonin E.V."/>
            <person name="Ettema T.J."/>
        </authorList>
    </citation>
    <scope>NUCLEOTIDE SEQUENCE</scope>
</reference>
<dbReference type="InterPro" id="IPR001451">
    <property type="entry name" value="Hexapep"/>
</dbReference>
<evidence type="ECO:0000313" key="1">
    <source>
        <dbReference type="EMBL" id="QBK86955.1"/>
    </source>
</evidence>
<dbReference type="PANTHER" id="PTHR43300:SF7">
    <property type="entry name" value="UDP-N-ACETYLBACILLOSAMINE N-ACETYLTRANSFERASE"/>
    <property type="match status" value="1"/>
</dbReference>
<proteinExistence type="predicted"/>
<dbReference type="Pfam" id="PF00132">
    <property type="entry name" value="Hexapep"/>
    <property type="match status" value="1"/>
</dbReference>
<name>A0A481YVZ2_9VIRU</name>
<protein>
    <submittedName>
        <fullName evidence="1">Uncharacterized protein</fullName>
    </submittedName>
</protein>
<dbReference type="InterPro" id="IPR011004">
    <property type="entry name" value="Trimer_LpxA-like_sf"/>
</dbReference>
<dbReference type="InterPro" id="IPR050179">
    <property type="entry name" value="Trans_hexapeptide_repeat"/>
</dbReference>
<dbReference type="EMBL" id="MK500339">
    <property type="protein sequence ID" value="QBK86955.1"/>
    <property type="molecule type" value="Genomic_DNA"/>
</dbReference>
<organism evidence="1">
    <name type="scientific">Marseillevirus LCMAC103</name>
    <dbReference type="NCBI Taxonomy" id="2506604"/>
    <lineage>
        <taxon>Viruses</taxon>
        <taxon>Varidnaviria</taxon>
        <taxon>Bamfordvirae</taxon>
        <taxon>Nucleocytoviricota</taxon>
        <taxon>Megaviricetes</taxon>
        <taxon>Pimascovirales</taxon>
        <taxon>Pimascovirales incertae sedis</taxon>
        <taxon>Marseilleviridae</taxon>
    </lineage>
</organism>
<dbReference type="PANTHER" id="PTHR43300">
    <property type="entry name" value="ACETYLTRANSFERASE"/>
    <property type="match status" value="1"/>
</dbReference>